<dbReference type="Proteomes" id="UP000235023">
    <property type="component" value="Unassembled WGS sequence"/>
</dbReference>
<comment type="similarity">
    <text evidence="1">Belongs to the cytochrome b5 family. MAPR subfamily.</text>
</comment>
<name>A0A2J5I986_9EURO</name>
<evidence type="ECO:0000256" key="2">
    <source>
        <dbReference type="SAM" id="MobiDB-lite"/>
    </source>
</evidence>
<feature type="region of interest" description="Disordered" evidence="2">
    <location>
        <begin position="1"/>
        <end position="30"/>
    </location>
</feature>
<sequence>MSDLRQRQTAKATSKSPSSSTTPRSKNNGSRDAGISILDIFRVLLTLVVASCGLSYYMTGESVLWGYRPWYTRWPVLKQYLQGPIYLTPAQLSLYNGTDTSLPIYLAVNGSIFDVSANRMMYGPGGNYNFFAGRDATRAFVTGCFQEDLTPDLDGVEEMFIPIDDEGDDAKLTSGEKKVRREQDRRLARARVHKQVAHWEGFFGNSKKYFRVGKVVYEDGEGEGQNKEKRVLCEAARKQRPLRKDLKGRS</sequence>
<dbReference type="GO" id="GO:0012505">
    <property type="term" value="C:endomembrane system"/>
    <property type="evidence" value="ECO:0007669"/>
    <property type="project" value="TreeGrafter"/>
</dbReference>
<dbReference type="PANTHER" id="PTHR10281:SF76">
    <property type="entry name" value="CALCUTTA CUP-RELATED"/>
    <property type="match status" value="1"/>
</dbReference>
<organism evidence="4 5">
    <name type="scientific">Aspergillus taichungensis</name>
    <dbReference type="NCBI Taxonomy" id="482145"/>
    <lineage>
        <taxon>Eukaryota</taxon>
        <taxon>Fungi</taxon>
        <taxon>Dikarya</taxon>
        <taxon>Ascomycota</taxon>
        <taxon>Pezizomycotina</taxon>
        <taxon>Eurotiomycetes</taxon>
        <taxon>Eurotiomycetidae</taxon>
        <taxon>Eurotiales</taxon>
        <taxon>Aspergillaceae</taxon>
        <taxon>Aspergillus</taxon>
        <taxon>Aspergillus subgen. Circumdati</taxon>
    </lineage>
</organism>
<evidence type="ECO:0000259" key="3">
    <source>
        <dbReference type="SMART" id="SM01117"/>
    </source>
</evidence>
<dbReference type="InterPro" id="IPR001199">
    <property type="entry name" value="Cyt_B5-like_heme/steroid-bd"/>
</dbReference>
<gene>
    <name evidence="4" type="ORF">BDW42DRAFT_189900</name>
</gene>
<protein>
    <submittedName>
        <fullName evidence="4">Heme/steroid binding domain protein</fullName>
    </submittedName>
</protein>
<feature type="compositionally biased region" description="Low complexity" evidence="2">
    <location>
        <begin position="9"/>
        <end position="23"/>
    </location>
</feature>
<feature type="domain" description="Cytochrome b5 heme-binding" evidence="3">
    <location>
        <begin position="87"/>
        <end position="165"/>
    </location>
</feature>
<evidence type="ECO:0000313" key="4">
    <source>
        <dbReference type="EMBL" id="PLN86622.1"/>
    </source>
</evidence>
<dbReference type="SUPFAM" id="SSF55856">
    <property type="entry name" value="Cytochrome b5-like heme/steroid binding domain"/>
    <property type="match status" value="1"/>
</dbReference>
<reference evidence="5" key="1">
    <citation type="submission" date="2017-12" db="EMBL/GenBank/DDBJ databases">
        <authorList>
            <consortium name="DOE Joint Genome Institute"/>
            <person name="Mondo S.J."/>
            <person name="Kjaerbolling I."/>
            <person name="Vesth T.C."/>
            <person name="Frisvad J.C."/>
            <person name="Nybo J.L."/>
            <person name="Theobald S."/>
            <person name="Kuo A."/>
            <person name="Bowyer P."/>
            <person name="Matsuda Y."/>
            <person name="Lyhne E.K."/>
            <person name="Kogle M.E."/>
            <person name="Clum A."/>
            <person name="Lipzen A."/>
            <person name="Salamov A."/>
            <person name="Ngan C.Y."/>
            <person name="Daum C."/>
            <person name="Chiniquy J."/>
            <person name="Barry K."/>
            <person name="LaButti K."/>
            <person name="Haridas S."/>
            <person name="Simmons B.A."/>
            <person name="Magnuson J.K."/>
            <person name="Mortensen U.H."/>
            <person name="Larsen T.O."/>
            <person name="Grigoriev I.V."/>
            <person name="Baker S.E."/>
            <person name="Andersen M.R."/>
            <person name="Nordberg H.P."/>
            <person name="Cantor M.N."/>
            <person name="Hua S.X."/>
        </authorList>
    </citation>
    <scope>NUCLEOTIDE SEQUENCE [LARGE SCALE GENOMIC DNA]</scope>
    <source>
        <strain evidence="5">IBT 19404</strain>
    </source>
</reference>
<dbReference type="AlphaFoldDB" id="A0A2J5I986"/>
<evidence type="ECO:0000256" key="1">
    <source>
        <dbReference type="ARBA" id="ARBA00038357"/>
    </source>
</evidence>
<dbReference type="GO" id="GO:0016020">
    <property type="term" value="C:membrane"/>
    <property type="evidence" value="ECO:0007669"/>
    <property type="project" value="TreeGrafter"/>
</dbReference>
<proteinExistence type="inferred from homology"/>
<dbReference type="EMBL" id="KZ559497">
    <property type="protein sequence ID" value="PLN86622.1"/>
    <property type="molecule type" value="Genomic_DNA"/>
</dbReference>
<dbReference type="InterPro" id="IPR036400">
    <property type="entry name" value="Cyt_B5-like_heme/steroid_sf"/>
</dbReference>
<dbReference type="SMART" id="SM01117">
    <property type="entry name" value="Cyt-b5"/>
    <property type="match status" value="1"/>
</dbReference>
<dbReference type="Pfam" id="PF00173">
    <property type="entry name" value="Cyt-b5"/>
    <property type="match status" value="1"/>
</dbReference>
<dbReference type="Gene3D" id="3.10.120.10">
    <property type="entry name" value="Cytochrome b5-like heme/steroid binding domain"/>
    <property type="match status" value="1"/>
</dbReference>
<dbReference type="OrthoDB" id="10257697at2759"/>
<accession>A0A2J5I986</accession>
<dbReference type="PANTHER" id="PTHR10281">
    <property type="entry name" value="MEMBRANE-ASSOCIATED PROGESTERONE RECEPTOR COMPONENT-RELATED"/>
    <property type="match status" value="1"/>
</dbReference>
<dbReference type="FunFam" id="3.10.120.10:FF:000018">
    <property type="entry name" value="Heme/steroid binding domain protein, putative"/>
    <property type="match status" value="1"/>
</dbReference>
<dbReference type="InterPro" id="IPR050577">
    <property type="entry name" value="MAPR/NEUFC/NENF-like"/>
</dbReference>
<keyword evidence="5" id="KW-1185">Reference proteome</keyword>
<evidence type="ECO:0000313" key="5">
    <source>
        <dbReference type="Proteomes" id="UP000235023"/>
    </source>
</evidence>